<dbReference type="PROSITE" id="PS00463">
    <property type="entry name" value="ZN2_CY6_FUNGAL_1"/>
    <property type="match status" value="1"/>
</dbReference>
<dbReference type="InterPro" id="IPR001138">
    <property type="entry name" value="Zn2Cys6_DnaBD"/>
</dbReference>
<sequence>MSHAKLRPGPRRTSCLTCRQRRKKCDLFKPFCEVCLRGGFECLGYPDSDPPSSSSVQGKNPHARAFSCPGPDHPTIPAQVASLGTIDSATPEGYQCPNRTPTNHSLEPSILGVAALYAMFIPASSAHDGHTTIHCLEDFDCSWPQRQIQLTTYRSSQIDEPSSSWCSGEMFGASLGDDCLIRALKNLCDSIPQSIDATQMIGEGHFVQTIHEYRLKRVNNWFMTPPMSIHGPLLSRMRRSKTTIWCIYLGAQLFRAFSQDPFGTTARRYVGWVDKLEQKFSTDSCKNPSPDDISDRLFNQLELAYLKFVTTDSISGYILLQKALPGFLRLVATDADLYMEDPNGHLTVSFTRTISASRHELNRFIMYDTTAAFVLGVPPLVNYGYGDECDSASLLEWIHGIPTVLVETISRVNNWRAGSRADNWKVLEERVLSWQLRLIKADGEDSVLESMARLAVQESWRHVALIYIYMGMCEVSSHDSRVQSSIRQIIQLGELVANLSIEIHMFVHYVVAGIGAQLEKHRSFIYDRLVSFKGTRVWLFNGPQFSQVLDCLWHGAGAAGGPVMWDDYVWARHTVAPI</sequence>
<feature type="domain" description="Zn(2)-C6 fungal-type" evidence="4">
    <location>
        <begin position="14"/>
        <end position="42"/>
    </location>
</feature>
<proteinExistence type="predicted"/>
<dbReference type="Gene3D" id="4.10.240.10">
    <property type="entry name" value="Zn(2)-C6 fungal-type DNA-binding domain"/>
    <property type="match status" value="1"/>
</dbReference>
<dbReference type="AlphaFoldDB" id="A0A8H2WD04"/>
<dbReference type="InterPro" id="IPR036864">
    <property type="entry name" value="Zn2-C6_fun-type_DNA-bd_sf"/>
</dbReference>
<dbReference type="SUPFAM" id="SSF57701">
    <property type="entry name" value="Zn2/Cys6 DNA-binding domain"/>
    <property type="match status" value="1"/>
</dbReference>
<dbReference type="GO" id="GO:0000981">
    <property type="term" value="F:DNA-binding transcription factor activity, RNA polymerase II-specific"/>
    <property type="evidence" value="ECO:0007669"/>
    <property type="project" value="InterPro"/>
</dbReference>
<evidence type="ECO:0000313" key="6">
    <source>
        <dbReference type="Proteomes" id="UP000663846"/>
    </source>
</evidence>
<dbReference type="Pfam" id="PF11951">
    <property type="entry name" value="Fungal_trans_2"/>
    <property type="match status" value="1"/>
</dbReference>
<name>A0A8H2WD04_9AGAM</name>
<dbReference type="EMBL" id="CAJMWS010000072">
    <property type="protein sequence ID" value="CAE6355504.1"/>
    <property type="molecule type" value="Genomic_DNA"/>
</dbReference>
<dbReference type="GO" id="GO:0005634">
    <property type="term" value="C:nucleus"/>
    <property type="evidence" value="ECO:0007669"/>
    <property type="project" value="UniProtKB-SubCell"/>
</dbReference>
<reference evidence="5" key="1">
    <citation type="submission" date="2021-01" db="EMBL/GenBank/DDBJ databases">
        <authorList>
            <person name="Kaushik A."/>
        </authorList>
    </citation>
    <scope>NUCLEOTIDE SEQUENCE</scope>
    <source>
        <strain evidence="5">AG1-1C</strain>
    </source>
</reference>
<accession>A0A8H2WD04</accession>
<keyword evidence="2" id="KW-0539">Nucleus</keyword>
<evidence type="ECO:0000256" key="3">
    <source>
        <dbReference type="SAM" id="MobiDB-lite"/>
    </source>
</evidence>
<organism evidence="5 6">
    <name type="scientific">Rhizoctonia solani</name>
    <dbReference type="NCBI Taxonomy" id="456999"/>
    <lineage>
        <taxon>Eukaryota</taxon>
        <taxon>Fungi</taxon>
        <taxon>Dikarya</taxon>
        <taxon>Basidiomycota</taxon>
        <taxon>Agaricomycotina</taxon>
        <taxon>Agaricomycetes</taxon>
        <taxon>Cantharellales</taxon>
        <taxon>Ceratobasidiaceae</taxon>
        <taxon>Rhizoctonia</taxon>
    </lineage>
</organism>
<dbReference type="PROSITE" id="PS50048">
    <property type="entry name" value="ZN2_CY6_FUNGAL_2"/>
    <property type="match status" value="1"/>
</dbReference>
<evidence type="ECO:0000259" key="4">
    <source>
        <dbReference type="PROSITE" id="PS50048"/>
    </source>
</evidence>
<evidence type="ECO:0000256" key="2">
    <source>
        <dbReference type="ARBA" id="ARBA00023242"/>
    </source>
</evidence>
<dbReference type="InterPro" id="IPR021858">
    <property type="entry name" value="Fun_TF"/>
</dbReference>
<evidence type="ECO:0000256" key="1">
    <source>
        <dbReference type="ARBA" id="ARBA00004123"/>
    </source>
</evidence>
<comment type="subcellular location">
    <subcellularLocation>
        <location evidence="1">Nucleus</location>
    </subcellularLocation>
</comment>
<evidence type="ECO:0000313" key="5">
    <source>
        <dbReference type="EMBL" id="CAE6355504.1"/>
    </source>
</evidence>
<dbReference type="CDD" id="cd00067">
    <property type="entry name" value="GAL4"/>
    <property type="match status" value="1"/>
</dbReference>
<gene>
    <name evidence="5" type="ORF">RDB_LOCUS14448</name>
</gene>
<dbReference type="GO" id="GO:0008270">
    <property type="term" value="F:zinc ion binding"/>
    <property type="evidence" value="ECO:0007669"/>
    <property type="project" value="InterPro"/>
</dbReference>
<dbReference type="PANTHER" id="PTHR37534:SF46">
    <property type="entry name" value="ZN(II)2CYS6 TRANSCRIPTION FACTOR (EUROFUNG)"/>
    <property type="match status" value="1"/>
</dbReference>
<dbReference type="Pfam" id="PF00172">
    <property type="entry name" value="Zn_clus"/>
    <property type="match status" value="1"/>
</dbReference>
<comment type="caution">
    <text evidence="5">The sequence shown here is derived from an EMBL/GenBank/DDBJ whole genome shotgun (WGS) entry which is preliminary data.</text>
</comment>
<dbReference type="Proteomes" id="UP000663846">
    <property type="component" value="Unassembled WGS sequence"/>
</dbReference>
<dbReference type="PANTHER" id="PTHR37534">
    <property type="entry name" value="TRANSCRIPTIONAL ACTIVATOR PROTEIN UGA3"/>
    <property type="match status" value="1"/>
</dbReference>
<protein>
    <recommendedName>
        <fullName evidence="4">Zn(2)-C6 fungal-type domain-containing protein</fullName>
    </recommendedName>
</protein>
<dbReference type="SMART" id="SM00066">
    <property type="entry name" value="GAL4"/>
    <property type="match status" value="1"/>
</dbReference>
<feature type="region of interest" description="Disordered" evidence="3">
    <location>
        <begin position="51"/>
        <end position="70"/>
    </location>
</feature>